<dbReference type="SUPFAM" id="SSF54236">
    <property type="entry name" value="Ubiquitin-like"/>
    <property type="match status" value="1"/>
</dbReference>
<keyword evidence="4" id="KW-1185">Reference proteome</keyword>
<dbReference type="InterPro" id="IPR000626">
    <property type="entry name" value="Ubiquitin-like_dom"/>
</dbReference>
<dbReference type="PANTHER" id="PTHR10666">
    <property type="entry name" value="UBIQUITIN"/>
    <property type="match status" value="1"/>
</dbReference>
<keyword evidence="3" id="KW-0687">Ribonucleoprotein</keyword>
<gene>
    <name evidence="3" type="ORF">DPX16_4201</name>
</gene>
<sequence length="111" mass="12826">MSCEIFVVGEERKSVCVDSEELKNMTVKEFKRRAYPDDPYDMLRIIYAGKQLEDNRTLGDYRISNECTIHMIRRLRGGGEPDEDKGVPRTESLEKLADMQQEESSGSCRIM</sequence>
<evidence type="ECO:0000259" key="2">
    <source>
        <dbReference type="PROSITE" id="PS50053"/>
    </source>
</evidence>
<evidence type="ECO:0000313" key="4">
    <source>
        <dbReference type="Proteomes" id="UP000281406"/>
    </source>
</evidence>
<feature type="compositionally biased region" description="Polar residues" evidence="1">
    <location>
        <begin position="102"/>
        <end position="111"/>
    </location>
</feature>
<dbReference type="AlphaFoldDB" id="A0A3N0YQ83"/>
<dbReference type="Pfam" id="PF00240">
    <property type="entry name" value="ubiquitin"/>
    <property type="match status" value="1"/>
</dbReference>
<keyword evidence="3" id="KW-0689">Ribosomal protein</keyword>
<evidence type="ECO:0000313" key="3">
    <source>
        <dbReference type="EMBL" id="ROL48375.1"/>
    </source>
</evidence>
<protein>
    <submittedName>
        <fullName evidence="3">Ubiquitin-60S ribosomal protein L40</fullName>
    </submittedName>
</protein>
<organism evidence="3 4">
    <name type="scientific">Anabarilius grahami</name>
    <name type="common">Kanglang fish</name>
    <name type="synonym">Barilius grahami</name>
    <dbReference type="NCBI Taxonomy" id="495550"/>
    <lineage>
        <taxon>Eukaryota</taxon>
        <taxon>Metazoa</taxon>
        <taxon>Chordata</taxon>
        <taxon>Craniata</taxon>
        <taxon>Vertebrata</taxon>
        <taxon>Euteleostomi</taxon>
        <taxon>Actinopterygii</taxon>
        <taxon>Neopterygii</taxon>
        <taxon>Teleostei</taxon>
        <taxon>Ostariophysi</taxon>
        <taxon>Cypriniformes</taxon>
        <taxon>Xenocyprididae</taxon>
        <taxon>Xenocypridinae</taxon>
        <taxon>Xenocypridinae incertae sedis</taxon>
        <taxon>Anabarilius</taxon>
    </lineage>
</organism>
<proteinExistence type="predicted"/>
<dbReference type="SMART" id="SM00213">
    <property type="entry name" value="UBQ"/>
    <property type="match status" value="1"/>
</dbReference>
<dbReference type="InterPro" id="IPR019956">
    <property type="entry name" value="Ubiquitin_dom"/>
</dbReference>
<evidence type="ECO:0000256" key="1">
    <source>
        <dbReference type="SAM" id="MobiDB-lite"/>
    </source>
</evidence>
<dbReference type="EMBL" id="RJVU01030786">
    <property type="protein sequence ID" value="ROL48375.1"/>
    <property type="molecule type" value="Genomic_DNA"/>
</dbReference>
<feature type="region of interest" description="Disordered" evidence="1">
    <location>
        <begin position="75"/>
        <end position="111"/>
    </location>
</feature>
<dbReference type="Proteomes" id="UP000281406">
    <property type="component" value="Unassembled WGS sequence"/>
</dbReference>
<dbReference type="OrthoDB" id="428577at2759"/>
<comment type="caution">
    <text evidence="3">The sequence shown here is derived from an EMBL/GenBank/DDBJ whole genome shotgun (WGS) entry which is preliminary data.</text>
</comment>
<name>A0A3N0YQ83_ANAGA</name>
<dbReference type="PRINTS" id="PR00348">
    <property type="entry name" value="UBIQUITIN"/>
</dbReference>
<dbReference type="PROSITE" id="PS50053">
    <property type="entry name" value="UBIQUITIN_2"/>
    <property type="match status" value="1"/>
</dbReference>
<dbReference type="GO" id="GO:0005840">
    <property type="term" value="C:ribosome"/>
    <property type="evidence" value="ECO:0007669"/>
    <property type="project" value="UniProtKB-KW"/>
</dbReference>
<dbReference type="InterPro" id="IPR050158">
    <property type="entry name" value="Ubiquitin_ubiquitin-like"/>
</dbReference>
<dbReference type="InterPro" id="IPR029071">
    <property type="entry name" value="Ubiquitin-like_domsf"/>
</dbReference>
<feature type="domain" description="Ubiquitin-like" evidence="2">
    <location>
        <begin position="26"/>
        <end position="78"/>
    </location>
</feature>
<accession>A0A3N0YQ83</accession>
<dbReference type="Gene3D" id="3.10.20.90">
    <property type="entry name" value="Phosphatidylinositol 3-kinase Catalytic Subunit, Chain A, domain 1"/>
    <property type="match status" value="1"/>
</dbReference>
<feature type="compositionally biased region" description="Basic and acidic residues" evidence="1">
    <location>
        <begin position="84"/>
        <end position="97"/>
    </location>
</feature>
<reference evidence="3 4" key="1">
    <citation type="submission" date="2018-10" db="EMBL/GenBank/DDBJ databases">
        <title>Genome assembly for a Yunnan-Guizhou Plateau 3E fish, Anabarilius grahami (Regan), and its evolutionary and genetic applications.</title>
        <authorList>
            <person name="Jiang W."/>
        </authorList>
    </citation>
    <scope>NUCLEOTIDE SEQUENCE [LARGE SCALE GENOMIC DNA]</scope>
    <source>
        <strain evidence="3">AG-KIZ</strain>
        <tissue evidence="3">Muscle</tissue>
    </source>
</reference>